<feature type="compositionally biased region" description="Low complexity" evidence="1">
    <location>
        <begin position="449"/>
        <end position="472"/>
    </location>
</feature>
<dbReference type="Proteomes" id="UP000886889">
    <property type="component" value="Unassembled WGS sequence"/>
</dbReference>
<evidence type="ECO:0000313" key="4">
    <source>
        <dbReference type="Proteomes" id="UP000886889"/>
    </source>
</evidence>
<keyword evidence="2" id="KW-1133">Transmembrane helix</keyword>
<dbReference type="GO" id="GO:0005975">
    <property type="term" value="P:carbohydrate metabolic process"/>
    <property type="evidence" value="ECO:0007669"/>
    <property type="project" value="InterPro"/>
</dbReference>
<feature type="compositionally biased region" description="Polar residues" evidence="1">
    <location>
        <begin position="431"/>
        <end position="448"/>
    </location>
</feature>
<dbReference type="InterPro" id="IPR036962">
    <property type="entry name" value="Glyco_hydro_3_N_sf"/>
</dbReference>
<feature type="region of interest" description="Disordered" evidence="1">
    <location>
        <begin position="83"/>
        <end position="114"/>
    </location>
</feature>
<dbReference type="EMBL" id="DVOS01000073">
    <property type="protein sequence ID" value="HIV24027.1"/>
    <property type="molecule type" value="Genomic_DNA"/>
</dbReference>
<organism evidence="3 4">
    <name type="scientific">Candidatus Merdiplasma excrementigallinarum</name>
    <dbReference type="NCBI Taxonomy" id="2840864"/>
    <lineage>
        <taxon>Bacteria</taxon>
        <taxon>Bacillati</taxon>
        <taxon>Bacillota</taxon>
        <taxon>Clostridia</taxon>
        <taxon>Lachnospirales</taxon>
        <taxon>Lachnospiraceae</taxon>
        <taxon>Lachnospiraceae incertae sedis</taxon>
        <taxon>Candidatus Merdiplasma</taxon>
    </lineage>
</organism>
<feature type="transmembrane region" description="Helical" evidence="2">
    <location>
        <begin position="30"/>
        <end position="51"/>
    </location>
</feature>
<sequence length="587" mass="62100">MRKGGTQRNYPVRKEPAVKRTRRLKPNYRAIIGCSAGVVLVAAGISGGFLLHGLLNKPQTNDADASVSEAIITEAVTAPKAPLRESVTEAESGQTESLSEKITEMDTEASSLSARETEDASWISAFEEDAAKWIDGMTLEEKLNQLFIVTPQSLVQTDTVTQVGETTRNCYEADPVGGILLGARNNGWTADTSLAAMHGRFDDLSRQSCQVPILTFAFPSDLRDSNLLEMDQNWQPLPVNDADLKENGISILAASDYTGENPIRELEFTDTNGKTNALRAELLADEDLKLRTVDIAPETDTSSETGASTETDAPSETGTSTETDAPSETGTSPETIVGAGSGTASSPETDEPAAKTQPSSGAVSQSESGAGLETENAGRTTSSQEGQGTYQSVAEQTKPTENGSRPAEPDPEPETSSPVRTGSESEPEAVSSLQTDSESDAASSLQTGSESATAPSSEAASPETAAASESSPVSGPAAGEPACVMLPDSTASMSEAERNTLNVRNHYRESLILSCPIREELSSDLALAARQSLLAGADMILLASDADFRTVRDTLANQISSGQELTEEMIDERLVKIYAVKMYYFGE</sequence>
<keyword evidence="2" id="KW-0812">Transmembrane</keyword>
<feature type="compositionally biased region" description="Polar residues" evidence="1">
    <location>
        <begin position="414"/>
        <end position="424"/>
    </location>
</feature>
<accession>A0A9D1T9V7</accession>
<reference evidence="3" key="1">
    <citation type="submission" date="2020-10" db="EMBL/GenBank/DDBJ databases">
        <authorList>
            <person name="Gilroy R."/>
        </authorList>
    </citation>
    <scope>NUCLEOTIDE SEQUENCE</scope>
    <source>
        <strain evidence="3">ChiBcec6-7307</strain>
    </source>
</reference>
<evidence type="ECO:0000313" key="3">
    <source>
        <dbReference type="EMBL" id="HIV24027.1"/>
    </source>
</evidence>
<keyword evidence="2" id="KW-0472">Membrane</keyword>
<name>A0A9D1T9V7_9FIRM</name>
<evidence type="ECO:0000256" key="1">
    <source>
        <dbReference type="SAM" id="MobiDB-lite"/>
    </source>
</evidence>
<feature type="compositionally biased region" description="Polar residues" evidence="1">
    <location>
        <begin position="299"/>
        <end position="334"/>
    </location>
</feature>
<comment type="caution">
    <text evidence="3">The sequence shown here is derived from an EMBL/GenBank/DDBJ whole genome shotgun (WGS) entry which is preliminary data.</text>
</comment>
<proteinExistence type="predicted"/>
<dbReference type="Gene3D" id="3.20.20.300">
    <property type="entry name" value="Glycoside hydrolase, family 3, N-terminal domain"/>
    <property type="match status" value="2"/>
</dbReference>
<feature type="region of interest" description="Disordered" evidence="1">
    <location>
        <begin position="293"/>
        <end position="484"/>
    </location>
</feature>
<gene>
    <name evidence="3" type="ORF">IAC80_08850</name>
</gene>
<feature type="compositionally biased region" description="Polar residues" evidence="1">
    <location>
        <begin position="356"/>
        <end position="368"/>
    </location>
</feature>
<dbReference type="GO" id="GO:0004553">
    <property type="term" value="F:hydrolase activity, hydrolyzing O-glycosyl compounds"/>
    <property type="evidence" value="ECO:0007669"/>
    <property type="project" value="InterPro"/>
</dbReference>
<feature type="compositionally biased region" description="Polar residues" evidence="1">
    <location>
        <begin position="377"/>
        <end position="403"/>
    </location>
</feature>
<evidence type="ECO:0000256" key="2">
    <source>
        <dbReference type="SAM" id="Phobius"/>
    </source>
</evidence>
<dbReference type="AlphaFoldDB" id="A0A9D1T9V7"/>
<protein>
    <submittedName>
        <fullName evidence="3">Uncharacterized protein</fullName>
    </submittedName>
</protein>
<reference evidence="3" key="2">
    <citation type="journal article" date="2021" name="PeerJ">
        <title>Extensive microbial diversity within the chicken gut microbiome revealed by metagenomics and culture.</title>
        <authorList>
            <person name="Gilroy R."/>
            <person name="Ravi A."/>
            <person name="Getino M."/>
            <person name="Pursley I."/>
            <person name="Horton D.L."/>
            <person name="Alikhan N.F."/>
            <person name="Baker D."/>
            <person name="Gharbi K."/>
            <person name="Hall N."/>
            <person name="Watson M."/>
            <person name="Adriaenssens E.M."/>
            <person name="Foster-Nyarko E."/>
            <person name="Jarju S."/>
            <person name="Secka A."/>
            <person name="Antonio M."/>
            <person name="Oren A."/>
            <person name="Chaudhuri R.R."/>
            <person name="La Ragione R."/>
            <person name="Hildebrand F."/>
            <person name="Pallen M.J."/>
        </authorList>
    </citation>
    <scope>NUCLEOTIDE SEQUENCE</scope>
    <source>
        <strain evidence="3">ChiBcec6-7307</strain>
    </source>
</reference>